<dbReference type="EMBL" id="JANJYI010000008">
    <property type="protein sequence ID" value="KAK2637749.1"/>
    <property type="molecule type" value="Genomic_DNA"/>
</dbReference>
<reference evidence="1" key="1">
    <citation type="journal article" date="2023" name="Plant J.">
        <title>Genome sequences and population genomics provide insights into the demographic history, inbreeding, and mutation load of two 'living fossil' tree species of Dipteronia.</title>
        <authorList>
            <person name="Feng Y."/>
            <person name="Comes H.P."/>
            <person name="Chen J."/>
            <person name="Zhu S."/>
            <person name="Lu R."/>
            <person name="Zhang X."/>
            <person name="Li P."/>
            <person name="Qiu J."/>
            <person name="Olsen K.M."/>
            <person name="Qiu Y."/>
        </authorList>
    </citation>
    <scope>NUCLEOTIDE SEQUENCE</scope>
    <source>
        <strain evidence="1">KIB01</strain>
    </source>
</reference>
<proteinExistence type="predicted"/>
<dbReference type="AlphaFoldDB" id="A0AAD9TKE5"/>
<gene>
    <name evidence="1" type="ORF">Ddye_025544</name>
</gene>
<comment type="caution">
    <text evidence="1">The sequence shown here is derived from an EMBL/GenBank/DDBJ whole genome shotgun (WGS) entry which is preliminary data.</text>
</comment>
<accession>A0AAD9TKE5</accession>
<sequence length="116" mass="13199">MVFGVVDGKGFAAEAFQAECWWPNISKTIEETQTSAELKLNMNLHKNRRKHDRSLKTHGDSALPNKSCWGDRRREIDNIEETVSEEIDVVVETVEEKIGAVEGIANVEKGRDMRDR</sequence>
<evidence type="ECO:0000313" key="1">
    <source>
        <dbReference type="EMBL" id="KAK2637749.1"/>
    </source>
</evidence>
<dbReference type="Proteomes" id="UP001280121">
    <property type="component" value="Unassembled WGS sequence"/>
</dbReference>
<organism evidence="1 2">
    <name type="scientific">Dipteronia dyeriana</name>
    <dbReference type="NCBI Taxonomy" id="168575"/>
    <lineage>
        <taxon>Eukaryota</taxon>
        <taxon>Viridiplantae</taxon>
        <taxon>Streptophyta</taxon>
        <taxon>Embryophyta</taxon>
        <taxon>Tracheophyta</taxon>
        <taxon>Spermatophyta</taxon>
        <taxon>Magnoliopsida</taxon>
        <taxon>eudicotyledons</taxon>
        <taxon>Gunneridae</taxon>
        <taxon>Pentapetalae</taxon>
        <taxon>rosids</taxon>
        <taxon>malvids</taxon>
        <taxon>Sapindales</taxon>
        <taxon>Sapindaceae</taxon>
        <taxon>Hippocastanoideae</taxon>
        <taxon>Acereae</taxon>
        <taxon>Dipteronia</taxon>
    </lineage>
</organism>
<protein>
    <submittedName>
        <fullName evidence="1">Uncharacterized protein</fullName>
    </submittedName>
</protein>
<evidence type="ECO:0000313" key="2">
    <source>
        <dbReference type="Proteomes" id="UP001280121"/>
    </source>
</evidence>
<keyword evidence="2" id="KW-1185">Reference proteome</keyword>
<name>A0AAD9TKE5_9ROSI</name>